<protein>
    <submittedName>
        <fullName evidence="1">Uncharacterized protein</fullName>
    </submittedName>
</protein>
<sequence>MPTAAKTNSQRRKQINQNGSLVLSFLSKRWLSPCYRCTLLGFASFLFRTRLLNDTIQRIDFKRINFLPPHILVPNLGKELKMQISTFSFSASVNYVIDSSASITCLPPCILPGNIGYSEKDLHSFRFNLV</sequence>
<keyword evidence="2" id="KW-1185">Reference proteome</keyword>
<comment type="caution">
    <text evidence="1">The sequence shown here is derived from an EMBL/GenBank/DDBJ whole genome shotgun (WGS) entry which is preliminary data.</text>
</comment>
<organism evidence="1 2">
    <name type="scientific">Caerostris darwini</name>
    <dbReference type="NCBI Taxonomy" id="1538125"/>
    <lineage>
        <taxon>Eukaryota</taxon>
        <taxon>Metazoa</taxon>
        <taxon>Ecdysozoa</taxon>
        <taxon>Arthropoda</taxon>
        <taxon>Chelicerata</taxon>
        <taxon>Arachnida</taxon>
        <taxon>Araneae</taxon>
        <taxon>Araneomorphae</taxon>
        <taxon>Entelegynae</taxon>
        <taxon>Araneoidea</taxon>
        <taxon>Araneidae</taxon>
        <taxon>Caerostris</taxon>
    </lineage>
</organism>
<evidence type="ECO:0000313" key="2">
    <source>
        <dbReference type="Proteomes" id="UP001054837"/>
    </source>
</evidence>
<dbReference type="EMBL" id="BPLQ01007113">
    <property type="protein sequence ID" value="GIY27951.1"/>
    <property type="molecule type" value="Genomic_DNA"/>
</dbReference>
<name>A0AAV4S4G7_9ARAC</name>
<gene>
    <name evidence="1" type="ORF">CDAR_457481</name>
</gene>
<reference evidence="1 2" key="1">
    <citation type="submission" date="2021-06" db="EMBL/GenBank/DDBJ databases">
        <title>Caerostris darwini draft genome.</title>
        <authorList>
            <person name="Kono N."/>
            <person name="Arakawa K."/>
        </authorList>
    </citation>
    <scope>NUCLEOTIDE SEQUENCE [LARGE SCALE GENOMIC DNA]</scope>
</reference>
<evidence type="ECO:0000313" key="1">
    <source>
        <dbReference type="EMBL" id="GIY27951.1"/>
    </source>
</evidence>
<dbReference type="Proteomes" id="UP001054837">
    <property type="component" value="Unassembled WGS sequence"/>
</dbReference>
<proteinExistence type="predicted"/>
<accession>A0AAV4S4G7</accession>
<dbReference type="AlphaFoldDB" id="A0AAV4S4G7"/>